<organism evidence="8 9">
    <name type="scientific">Pelagomonas calceolata</name>
    <dbReference type="NCBI Taxonomy" id="35677"/>
    <lineage>
        <taxon>Eukaryota</taxon>
        <taxon>Sar</taxon>
        <taxon>Stramenopiles</taxon>
        <taxon>Ochrophyta</taxon>
        <taxon>Pelagophyceae</taxon>
        <taxon>Pelagomonadales</taxon>
        <taxon>Pelagomonadaceae</taxon>
        <taxon>Pelagomonas</taxon>
    </lineage>
</organism>
<evidence type="ECO:0000256" key="4">
    <source>
        <dbReference type="ARBA" id="ARBA00022827"/>
    </source>
</evidence>
<evidence type="ECO:0000256" key="2">
    <source>
        <dbReference type="ARBA" id="ARBA00022630"/>
    </source>
</evidence>
<keyword evidence="9" id="KW-1185">Reference proteome</keyword>
<gene>
    <name evidence="8" type="ORF">PECAL_5P09740</name>
</gene>
<sequence>MKLGSRSASPFYTLRNKLLIHEDADLQPLEGQEASVFWEDLQRETSSRKRIYGIANAHRIERELVERFGVFKAFVAHPYSRRLVQCTESVLKDQLIGDPILPQHTCLVLLFMAYRGKMPIIKFVLLACLLFAVHPVLILTGLVMLQCLHRQMKAPKGKFTRGSLSKVSTIDAVVYGGGLRGLYTAALLARAGGKVTVLIPQSRCEGGATACLDGAPCDFILDRCEFGQVSRYETLLSVCLHASKPVIFEPIGDQRTGWAHGVLVVGDHCHPVPLRSGAKAWVNDLSRASGADRRMLTIALTQAIAVYNELLPFVLTKIPYSATLLCWLGVGCQRNETIPGFTAAACITVSEAASHITHITNNSSSPTNSHFVRSCTVYGLLREEHAPICEVSFAAWSASVVHGINGYHIPKGGISQLCASLQATVQANGGQVLTNAYVRAIRLRDHSRNLIHIASTIGEFTTDKLVLAVDAIECFRLIDRTKDVAGICPRRNSKTVSPSNLKGPSIRQVVRTLIAFPGTCKDLDAPKDLPIFWRKQSATCNDPKVLDCKTITLRDSPNGVASCVVEGPVSSLWVNAFGGNDTATDTRNRLHNDILSTIAHLFPLTRGRALYINTLAPSPRGFSHTPARYLVGKDALGPVINGLSDIFLALDDFAVSNSAGSVIAGYLAAHTALGYTRAAIISQLNQDLT</sequence>
<dbReference type="PANTHER" id="PTHR46091">
    <property type="entry name" value="BLR7054 PROTEIN"/>
    <property type="match status" value="1"/>
</dbReference>
<keyword evidence="3" id="KW-0732">Signal</keyword>
<keyword evidence="6" id="KW-0520">NAD</keyword>
<evidence type="ECO:0000256" key="6">
    <source>
        <dbReference type="ARBA" id="ARBA00023027"/>
    </source>
</evidence>
<evidence type="ECO:0008006" key="10">
    <source>
        <dbReference type="Google" id="ProtNLM"/>
    </source>
</evidence>
<dbReference type="AlphaFoldDB" id="A0A8J2WQH9"/>
<evidence type="ECO:0000313" key="8">
    <source>
        <dbReference type="EMBL" id="CAH0376395.1"/>
    </source>
</evidence>
<name>A0A8J2WQH9_9STRA</name>
<keyword evidence="7" id="KW-0812">Transmembrane</keyword>
<keyword evidence="7" id="KW-0472">Membrane</keyword>
<dbReference type="SUPFAM" id="SSF51971">
    <property type="entry name" value="Nucleotide-binding domain"/>
    <property type="match status" value="1"/>
</dbReference>
<reference evidence="8" key="1">
    <citation type="submission" date="2021-11" db="EMBL/GenBank/DDBJ databases">
        <authorList>
            <consortium name="Genoscope - CEA"/>
            <person name="William W."/>
        </authorList>
    </citation>
    <scope>NUCLEOTIDE SEQUENCE</scope>
</reference>
<keyword evidence="4" id="KW-0274">FAD</keyword>
<dbReference type="InterPro" id="IPR036188">
    <property type="entry name" value="FAD/NAD-bd_sf"/>
</dbReference>
<feature type="transmembrane region" description="Helical" evidence="7">
    <location>
        <begin position="123"/>
        <end position="145"/>
    </location>
</feature>
<evidence type="ECO:0000256" key="5">
    <source>
        <dbReference type="ARBA" id="ARBA00022857"/>
    </source>
</evidence>
<dbReference type="InterPro" id="IPR052206">
    <property type="entry name" value="Retinol_saturase"/>
</dbReference>
<dbReference type="Gene3D" id="3.50.50.60">
    <property type="entry name" value="FAD/NAD(P)-binding domain"/>
    <property type="match status" value="1"/>
</dbReference>
<proteinExistence type="inferred from homology"/>
<dbReference type="EMBL" id="CAKKNE010000005">
    <property type="protein sequence ID" value="CAH0376395.1"/>
    <property type="molecule type" value="Genomic_DNA"/>
</dbReference>
<evidence type="ECO:0000256" key="3">
    <source>
        <dbReference type="ARBA" id="ARBA00022729"/>
    </source>
</evidence>
<evidence type="ECO:0000313" key="9">
    <source>
        <dbReference type="Proteomes" id="UP000789595"/>
    </source>
</evidence>
<dbReference type="Proteomes" id="UP000789595">
    <property type="component" value="Unassembled WGS sequence"/>
</dbReference>
<dbReference type="OrthoDB" id="10686976at2759"/>
<keyword evidence="5" id="KW-0521">NADP</keyword>
<comment type="caution">
    <text evidence="8">The sequence shown here is derived from an EMBL/GenBank/DDBJ whole genome shotgun (WGS) entry which is preliminary data.</text>
</comment>
<keyword evidence="2" id="KW-0285">Flavoprotein</keyword>
<keyword evidence="7" id="KW-1133">Transmembrane helix</keyword>
<evidence type="ECO:0000256" key="1">
    <source>
        <dbReference type="ARBA" id="ARBA00005855"/>
    </source>
</evidence>
<comment type="similarity">
    <text evidence="1">Belongs to the carotenoid/retinoid oxidoreductase family. CrtISO subfamily.</text>
</comment>
<evidence type="ECO:0000256" key="7">
    <source>
        <dbReference type="SAM" id="Phobius"/>
    </source>
</evidence>
<dbReference type="PANTHER" id="PTHR46091:SF3">
    <property type="entry name" value="AMINE OXIDASE DOMAIN-CONTAINING PROTEIN"/>
    <property type="match status" value="1"/>
</dbReference>
<protein>
    <recommendedName>
        <fullName evidence="10">Amine oxidase domain-containing protein</fullName>
    </recommendedName>
</protein>
<accession>A0A8J2WQH9</accession>